<feature type="transmembrane region" description="Helical" evidence="1">
    <location>
        <begin position="174"/>
        <end position="192"/>
    </location>
</feature>
<comment type="caution">
    <text evidence="2">The sequence shown here is derived from an EMBL/GenBank/DDBJ whole genome shotgun (WGS) entry which is preliminary data.</text>
</comment>
<keyword evidence="1" id="KW-0812">Transmembrane</keyword>
<evidence type="ECO:0000256" key="1">
    <source>
        <dbReference type="SAM" id="Phobius"/>
    </source>
</evidence>
<dbReference type="OrthoDB" id="201504at2759"/>
<feature type="transmembrane region" description="Helical" evidence="1">
    <location>
        <begin position="244"/>
        <end position="261"/>
    </location>
</feature>
<gene>
    <name evidence="2" type="ORF">IV203_036667</name>
</gene>
<accession>A0A9K3LIG8</accession>
<reference evidence="2" key="2">
    <citation type="submission" date="2021-04" db="EMBL/GenBank/DDBJ databases">
        <authorList>
            <person name="Podell S."/>
        </authorList>
    </citation>
    <scope>NUCLEOTIDE SEQUENCE</scope>
    <source>
        <strain evidence="2">Hildebrandi</strain>
    </source>
</reference>
<protein>
    <submittedName>
        <fullName evidence="2">DUF1295 domain containing protein</fullName>
    </submittedName>
</protein>
<dbReference type="GO" id="GO:0016020">
    <property type="term" value="C:membrane"/>
    <property type="evidence" value="ECO:0007669"/>
    <property type="project" value="TreeGrafter"/>
</dbReference>
<dbReference type="PANTHER" id="PTHR32251:SF23">
    <property type="entry name" value="3-OXO-5-ALPHA-STEROID 4-DEHYDROGENASE (DUF1295)"/>
    <property type="match status" value="1"/>
</dbReference>
<feature type="transmembrane region" description="Helical" evidence="1">
    <location>
        <begin position="30"/>
        <end position="48"/>
    </location>
</feature>
<dbReference type="InterPro" id="IPR010721">
    <property type="entry name" value="UstE-like"/>
</dbReference>
<dbReference type="Pfam" id="PF06966">
    <property type="entry name" value="DUF1295"/>
    <property type="match status" value="1"/>
</dbReference>
<dbReference type="Proteomes" id="UP000693970">
    <property type="component" value="Unassembled WGS sequence"/>
</dbReference>
<name>A0A9K3LIG8_9STRA</name>
<keyword evidence="1" id="KW-1133">Transmembrane helix</keyword>
<dbReference type="EMBL" id="JAGRRH010000013">
    <property type="protein sequence ID" value="KAG7361566.1"/>
    <property type="molecule type" value="Genomic_DNA"/>
</dbReference>
<feature type="transmembrane region" description="Helical" evidence="1">
    <location>
        <begin position="68"/>
        <end position="91"/>
    </location>
</feature>
<keyword evidence="1" id="KW-0472">Membrane</keyword>
<evidence type="ECO:0000313" key="3">
    <source>
        <dbReference type="Proteomes" id="UP000693970"/>
    </source>
</evidence>
<dbReference type="PROSITE" id="PS50244">
    <property type="entry name" value="S5A_REDUCTASE"/>
    <property type="match status" value="1"/>
</dbReference>
<organism evidence="2 3">
    <name type="scientific">Nitzschia inconspicua</name>
    <dbReference type="NCBI Taxonomy" id="303405"/>
    <lineage>
        <taxon>Eukaryota</taxon>
        <taxon>Sar</taxon>
        <taxon>Stramenopiles</taxon>
        <taxon>Ochrophyta</taxon>
        <taxon>Bacillariophyta</taxon>
        <taxon>Bacillariophyceae</taxon>
        <taxon>Bacillariophycidae</taxon>
        <taxon>Bacillariales</taxon>
        <taxon>Bacillariaceae</taxon>
        <taxon>Nitzschia</taxon>
    </lineage>
</organism>
<sequence length="328" mass="38277">MLDNVAGTCPLWQLTVEEFRGSNFPSAINGFQYSCLVCLGVILTTFITSELTHNYSQVDKIWSIVPFVYTWFLVCDSRTLLMAILATVWGCRLTWNFNRRGGYQWPPWKGDEDYRWKYLQDGFLLDALRNPIMWKLFNLFFISNYQNLLLFWIASPSVIAHLVATKCSSHHDSSLNTIDICASIAYLVLVVIETLADNQQYQFQEEKYRLRNAGDELKGDYKVGFNRSGLFAIVRKPNYACEQGLWIVFYLFSISCFRYHLRLQNLLNVSAIGWTLLVALFQGSGYFTEKITVSKYPEYREYMRETPLYVPNIFQLLKRINSNSNKRE</sequence>
<dbReference type="AlphaFoldDB" id="A0A9K3LIG8"/>
<reference evidence="2" key="1">
    <citation type="journal article" date="2021" name="Sci. Rep.">
        <title>Diploid genomic architecture of Nitzschia inconspicua, an elite biomass production diatom.</title>
        <authorList>
            <person name="Oliver A."/>
            <person name="Podell S."/>
            <person name="Pinowska A."/>
            <person name="Traller J.C."/>
            <person name="Smith S.R."/>
            <person name="McClure R."/>
            <person name="Beliaev A."/>
            <person name="Bohutskyi P."/>
            <person name="Hill E.A."/>
            <person name="Rabines A."/>
            <person name="Zheng H."/>
            <person name="Allen L.Z."/>
            <person name="Kuo A."/>
            <person name="Grigoriev I.V."/>
            <person name="Allen A.E."/>
            <person name="Hazlebeck D."/>
            <person name="Allen E.E."/>
        </authorList>
    </citation>
    <scope>NUCLEOTIDE SEQUENCE</scope>
    <source>
        <strain evidence="2">Hildebrandi</strain>
    </source>
</reference>
<feature type="transmembrane region" description="Helical" evidence="1">
    <location>
        <begin position="267"/>
        <end position="287"/>
    </location>
</feature>
<evidence type="ECO:0000313" key="2">
    <source>
        <dbReference type="EMBL" id="KAG7361566.1"/>
    </source>
</evidence>
<keyword evidence="3" id="KW-1185">Reference proteome</keyword>
<proteinExistence type="predicted"/>
<dbReference type="PANTHER" id="PTHR32251">
    <property type="entry name" value="3-OXO-5-ALPHA-STEROID 4-DEHYDROGENASE"/>
    <property type="match status" value="1"/>
</dbReference>